<evidence type="ECO:0000313" key="1">
    <source>
        <dbReference type="EMBL" id="PSL38447.1"/>
    </source>
</evidence>
<dbReference type="Proteomes" id="UP000241203">
    <property type="component" value="Unassembled WGS sequence"/>
</dbReference>
<accession>A0A2P8GWV3</accession>
<reference evidence="2 4" key="2">
    <citation type="submission" date="2018-12" db="EMBL/GenBank/DDBJ databases">
        <authorList>
            <person name="hu s."/>
            <person name="Xu Y."/>
            <person name="Xu B."/>
            <person name="Li F."/>
        </authorList>
    </citation>
    <scope>NUCLEOTIDE SEQUENCE [LARGE SCALE GENOMIC DNA]</scope>
    <source>
        <strain evidence="2 4">KSW2-17</strain>
    </source>
</reference>
<dbReference type="OrthoDB" id="3268479at2"/>
<proteinExistence type="predicted"/>
<dbReference type="EMBL" id="PYAU01000001">
    <property type="protein sequence ID" value="PSL38447.1"/>
    <property type="molecule type" value="Genomic_DNA"/>
</dbReference>
<dbReference type="AlphaFoldDB" id="A0A2P8GWV3"/>
<keyword evidence="4" id="KW-1185">Reference proteome</keyword>
<evidence type="ECO:0000313" key="4">
    <source>
        <dbReference type="Proteomes" id="UP000268291"/>
    </source>
</evidence>
<dbReference type="InterPro" id="IPR018561">
    <property type="entry name" value="AosR"/>
</dbReference>
<dbReference type="RefSeq" id="WP_106563466.1">
    <property type="nucleotide sequence ID" value="NZ_PYAU01000001.1"/>
</dbReference>
<dbReference type="Proteomes" id="UP000268291">
    <property type="component" value="Unassembled WGS sequence"/>
</dbReference>
<protein>
    <submittedName>
        <fullName evidence="2">DUF2017 family protein</fullName>
    </submittedName>
    <submittedName>
        <fullName evidence="1">Uncharacterized protein DUF2017</fullName>
    </submittedName>
</protein>
<gene>
    <name evidence="1" type="ORF">CLV49_2069</name>
    <name evidence="2" type="ORF">ELQ93_08865</name>
</gene>
<evidence type="ECO:0000313" key="3">
    <source>
        <dbReference type="Proteomes" id="UP000241203"/>
    </source>
</evidence>
<name>A0A2P8GWV3_9MICO</name>
<reference evidence="1 3" key="1">
    <citation type="submission" date="2018-03" db="EMBL/GenBank/DDBJ databases">
        <title>Genomic Encyclopedia of Archaeal and Bacterial Type Strains, Phase II (KMG-II): from individual species to whole genera.</title>
        <authorList>
            <person name="Goeker M."/>
        </authorList>
    </citation>
    <scope>NUCLEOTIDE SEQUENCE [LARGE SCALE GENOMIC DNA]</scope>
    <source>
        <strain evidence="1 3">DSM 21548</strain>
    </source>
</reference>
<sequence length="185" mass="19543">MSAFAVTADGHVLARFDEAETDILLSLSQQFAELVGGADDPSLAGDPAIRRLFPDAYRDDHEASAEFSRYTRADLAVSKVAAASAVQSALGGGDVVLDVEAGWSWLRHLTDLRLTIAARLGVVDDPDAFADEPDPDVLSDEDVLARGVFDWLGYVQELLIAALEEAASPDVETGNGMNGPSSVPA</sequence>
<evidence type="ECO:0000313" key="2">
    <source>
        <dbReference type="EMBL" id="RUQ87029.1"/>
    </source>
</evidence>
<comment type="caution">
    <text evidence="1">The sequence shown here is derived from an EMBL/GenBank/DDBJ whole genome shotgun (WGS) entry which is preliminary data.</text>
</comment>
<dbReference type="Pfam" id="PF09438">
    <property type="entry name" value="DUF2017"/>
    <property type="match status" value="1"/>
</dbReference>
<organism evidence="1 3">
    <name type="scientific">Labedella gwakjiensis</name>
    <dbReference type="NCBI Taxonomy" id="390269"/>
    <lineage>
        <taxon>Bacteria</taxon>
        <taxon>Bacillati</taxon>
        <taxon>Actinomycetota</taxon>
        <taxon>Actinomycetes</taxon>
        <taxon>Micrococcales</taxon>
        <taxon>Microbacteriaceae</taxon>
        <taxon>Labedella</taxon>
    </lineage>
</organism>
<dbReference type="EMBL" id="RZGY01000001">
    <property type="protein sequence ID" value="RUQ87029.1"/>
    <property type="molecule type" value="Genomic_DNA"/>
</dbReference>